<sequence>MRDGGMMRVPAKLRPRLLGSALLAALVFGMLPAEWMVNSRLLVSWDVGVVCYLSIAWTIALGSSTTLMQDRAAQEDEGAIAVLILTMAAAVASLAAIAVELKGIHDDPAGQQVFRLSVAAITILCSWFFVHTIFAIHYAHEYYGDAGERQGLKFPHEGKPDYWDFLYFAFNLGAAAQTSDVIILSRRMRRLALAHTILSFLFNTTILALAVNVGAGLL</sequence>
<evidence type="ECO:0000313" key="2">
    <source>
        <dbReference type="EMBL" id="RDI62104.1"/>
    </source>
</evidence>
<feature type="transmembrane region" description="Helical" evidence="1">
    <location>
        <begin position="43"/>
        <end position="67"/>
    </location>
</feature>
<dbReference type="InterPro" id="IPR009781">
    <property type="entry name" value="DUF1345"/>
</dbReference>
<evidence type="ECO:0000256" key="1">
    <source>
        <dbReference type="SAM" id="Phobius"/>
    </source>
</evidence>
<feature type="transmembrane region" description="Helical" evidence="1">
    <location>
        <begin position="79"/>
        <end position="99"/>
    </location>
</feature>
<comment type="caution">
    <text evidence="2">The sequence shown here is derived from an EMBL/GenBank/DDBJ whole genome shotgun (WGS) entry which is preliminary data.</text>
</comment>
<accession>A0A370HYQ2</accession>
<keyword evidence="1" id="KW-0472">Membrane</keyword>
<dbReference type="AlphaFoldDB" id="A0A370HYQ2"/>
<feature type="transmembrane region" description="Helical" evidence="1">
    <location>
        <begin position="192"/>
        <end position="215"/>
    </location>
</feature>
<feature type="transmembrane region" description="Helical" evidence="1">
    <location>
        <begin position="119"/>
        <end position="139"/>
    </location>
</feature>
<keyword evidence="1" id="KW-1133">Transmembrane helix</keyword>
<name>A0A370HYQ2_9HYPH</name>
<keyword evidence="3" id="KW-1185">Reference proteome</keyword>
<dbReference type="Pfam" id="PF07077">
    <property type="entry name" value="DUF1345"/>
    <property type="match status" value="1"/>
</dbReference>
<dbReference type="Proteomes" id="UP000254925">
    <property type="component" value="Unassembled WGS sequence"/>
</dbReference>
<gene>
    <name evidence="2" type="ORF">DES45_101371</name>
</gene>
<reference evidence="2 3" key="1">
    <citation type="submission" date="2018-07" db="EMBL/GenBank/DDBJ databases">
        <title>Genomic Encyclopedia of Type Strains, Phase IV (KMG-IV): sequencing the most valuable type-strain genomes for metagenomic binning, comparative biology and taxonomic classification.</title>
        <authorList>
            <person name="Goeker M."/>
        </authorList>
    </citation>
    <scope>NUCLEOTIDE SEQUENCE [LARGE SCALE GENOMIC DNA]</scope>
    <source>
        <strain evidence="2 3">DSM 14364</strain>
    </source>
</reference>
<evidence type="ECO:0000313" key="3">
    <source>
        <dbReference type="Proteomes" id="UP000254925"/>
    </source>
</evidence>
<protein>
    <submittedName>
        <fullName evidence="2">Putative membrane protein</fullName>
    </submittedName>
</protein>
<dbReference type="EMBL" id="QQBB01000001">
    <property type="protein sequence ID" value="RDI62104.1"/>
    <property type="molecule type" value="Genomic_DNA"/>
</dbReference>
<proteinExistence type="predicted"/>
<keyword evidence="1" id="KW-0812">Transmembrane</keyword>
<organism evidence="2 3">
    <name type="scientific">Microvirga subterranea</name>
    <dbReference type="NCBI Taxonomy" id="186651"/>
    <lineage>
        <taxon>Bacteria</taxon>
        <taxon>Pseudomonadati</taxon>
        <taxon>Pseudomonadota</taxon>
        <taxon>Alphaproteobacteria</taxon>
        <taxon>Hyphomicrobiales</taxon>
        <taxon>Methylobacteriaceae</taxon>
        <taxon>Microvirga</taxon>
    </lineage>
</organism>